<protein>
    <recommendedName>
        <fullName evidence="5">Transferrin-binding protein B C-lobe/N-lobe beta barrel domain-containing protein</fullName>
    </recommendedName>
</protein>
<keyword evidence="2" id="KW-0732">Signal</keyword>
<dbReference type="PROSITE" id="PS51257">
    <property type="entry name" value="PROKAR_LIPOPROTEIN"/>
    <property type="match status" value="1"/>
</dbReference>
<dbReference type="eggNOG" id="COG0744">
    <property type="taxonomic scope" value="Bacteria"/>
</dbReference>
<feature type="signal peptide" evidence="2">
    <location>
        <begin position="1"/>
        <end position="29"/>
    </location>
</feature>
<evidence type="ECO:0000256" key="2">
    <source>
        <dbReference type="SAM" id="SignalP"/>
    </source>
</evidence>
<dbReference type="AlphaFoldDB" id="A0A095YUN8"/>
<feature type="compositionally biased region" description="Basic and acidic residues" evidence="1">
    <location>
        <begin position="45"/>
        <end position="101"/>
    </location>
</feature>
<sequence length="434" mass="46496">MRKKTLALVLLSTLGIVGCSSSGSSFNQADSAATPNNPGSATQEESPKADSPKADSPKADSPETESPKADSPETDSPKADSPETDSPKADSPETDSPKADSPETDSPEMDSPDAGHPKEDPTNEEPVDNTAEKLAWRKVNYVPSHKGGDMFDPIIPTDSADSTVVATYMNGPHQFKASADASAASLLKEYEAAGNVLINSNVVDPTKVNTVTLTDDNGAVLGKYQFVNQEYSSYGLFMPENHFSYGNPDYRVEALSFYVANPTTVDQFNAQTGKAQYQGKVLGYLDGPNGETPKKEAVANIHLDVDFAERLISGVVKGEERFDNFLSSNWRYKDDDGNITPRGKELNKVDLILKPTKIRELGNGYVGFGGLPKRQSEYGWSVADLEQVVVHDGDKEVTVANGQFGGIFAGPNAEEVVGQIGGGDERLSFGATRQ</sequence>
<keyword evidence="4" id="KW-1185">Reference proteome</keyword>
<evidence type="ECO:0000313" key="3">
    <source>
        <dbReference type="EMBL" id="KGF26145.1"/>
    </source>
</evidence>
<evidence type="ECO:0000313" key="4">
    <source>
        <dbReference type="Proteomes" id="UP000029629"/>
    </source>
</evidence>
<proteinExistence type="predicted"/>
<feature type="chain" id="PRO_5001923003" description="Transferrin-binding protein B C-lobe/N-lobe beta barrel domain-containing protein" evidence="2">
    <location>
        <begin position="30"/>
        <end position="434"/>
    </location>
</feature>
<dbReference type="eggNOG" id="COG4625">
    <property type="taxonomic scope" value="Bacteria"/>
</dbReference>
<feature type="compositionally biased region" description="Polar residues" evidence="1">
    <location>
        <begin position="19"/>
        <end position="44"/>
    </location>
</feature>
<gene>
    <name evidence="3" type="ORF">HMPREF2130_10605</name>
</gene>
<dbReference type="Gene3D" id="2.40.160.90">
    <property type="match status" value="1"/>
</dbReference>
<dbReference type="Proteomes" id="UP000029629">
    <property type="component" value="Unassembled WGS sequence"/>
</dbReference>
<name>A0A095YUN8_9BURK</name>
<evidence type="ECO:0008006" key="5">
    <source>
        <dbReference type="Google" id="ProtNLM"/>
    </source>
</evidence>
<reference evidence="3 4" key="1">
    <citation type="submission" date="2014-07" db="EMBL/GenBank/DDBJ databases">
        <authorList>
            <person name="McCorrison J."/>
            <person name="Sanka R."/>
            <person name="Torralba M."/>
            <person name="Gillis M."/>
            <person name="Haft D.H."/>
            <person name="Methe B."/>
            <person name="Sutton G."/>
            <person name="Nelson K.E."/>
        </authorList>
    </citation>
    <scope>NUCLEOTIDE SEQUENCE [LARGE SCALE GENOMIC DNA]</scope>
    <source>
        <strain evidence="3 4">DNF00040</strain>
    </source>
</reference>
<organism evidence="3 4">
    <name type="scientific">Oligella urethralis DNF00040</name>
    <dbReference type="NCBI Taxonomy" id="1401065"/>
    <lineage>
        <taxon>Bacteria</taxon>
        <taxon>Pseudomonadati</taxon>
        <taxon>Pseudomonadota</taxon>
        <taxon>Betaproteobacteria</taxon>
        <taxon>Burkholderiales</taxon>
        <taxon>Alcaligenaceae</taxon>
        <taxon>Oligella</taxon>
    </lineage>
</organism>
<feature type="region of interest" description="Disordered" evidence="1">
    <location>
        <begin position="17"/>
        <end position="132"/>
    </location>
</feature>
<evidence type="ECO:0000256" key="1">
    <source>
        <dbReference type="SAM" id="MobiDB-lite"/>
    </source>
</evidence>
<dbReference type="EMBL" id="JRNI01000079">
    <property type="protein sequence ID" value="KGF26145.1"/>
    <property type="molecule type" value="Genomic_DNA"/>
</dbReference>
<comment type="caution">
    <text evidence="3">The sequence shown here is derived from an EMBL/GenBank/DDBJ whole genome shotgun (WGS) entry which is preliminary data.</text>
</comment>
<feature type="compositionally biased region" description="Acidic residues" evidence="1">
    <location>
        <begin position="102"/>
        <end position="111"/>
    </location>
</feature>
<accession>A0A095YUN8</accession>